<gene>
    <name evidence="3" type="ORF">NCTC13150_01052</name>
</gene>
<evidence type="ECO:0000313" key="3">
    <source>
        <dbReference type="EMBL" id="VFB16503.1"/>
    </source>
</evidence>
<comment type="caution">
    <text evidence="3">The sequence shown here is derived from an EMBL/GenBank/DDBJ whole genome shotgun (WGS) entry which is preliminary data.</text>
</comment>
<dbReference type="Gene3D" id="1.10.3910.10">
    <property type="entry name" value="SP0561-like"/>
    <property type="match status" value="1"/>
</dbReference>
<feature type="domain" description="DUF1858" evidence="2">
    <location>
        <begin position="3"/>
        <end position="56"/>
    </location>
</feature>
<dbReference type="Proteomes" id="UP000377798">
    <property type="component" value="Unassembled WGS sequence"/>
</dbReference>
<keyword evidence="4" id="KW-1185">Reference proteome</keyword>
<evidence type="ECO:0000259" key="2">
    <source>
        <dbReference type="Pfam" id="PF08984"/>
    </source>
</evidence>
<organism evidence="3 4">
    <name type="scientific">Urinicoccus massiliensis</name>
    <dbReference type="NCBI Taxonomy" id="1723382"/>
    <lineage>
        <taxon>Bacteria</taxon>
        <taxon>Bacillati</taxon>
        <taxon>Bacillota</taxon>
        <taxon>Tissierellia</taxon>
        <taxon>Tissierellales</taxon>
        <taxon>Peptoniphilaceae</taxon>
        <taxon>Urinicoccus</taxon>
    </lineage>
</organism>
<dbReference type="InterPro" id="IPR015077">
    <property type="entry name" value="DUF1858"/>
</dbReference>
<accession>A0A8H2M755</accession>
<feature type="domain" description="DUF438" evidence="1">
    <location>
        <begin position="85"/>
        <end position="149"/>
    </location>
</feature>
<sequence length="438" mass="50804">MKIDISRPVYDLIKDNPKLKEILIDLGFKGLDNPIMVQTMAKKISIKRGARMMGIEGLVEKLEKEGYEVYDSSQAPEAQKRKDLIKSYIERLSQGEDLEGVREDFVKNFKGVSSSEIMDAEEDLLNSGVDKEQVRKLCDIHSALFHGMTENENKKDKYEGQAFLSYMDRENDKIKDLIEVARSREDFTLDLGKITSHYKKKGDLIYPLLKVKYNKPGPSDVMWAVDVEIVKSLKRAQKEKNEKLWQEALQRADEMTYKEENILYPLVKENLTRDDLDLVYQDLKDYDHDLVPYEERRTGSSKGREDAYIHFKKGKLRPDQLEALLDTLEIELTFVDENDLNAYYNNPKEAKVFKRPISSLGRPVYSCHPPQIEPMVRGLIQDFKDGEKDSFKLVKKMGEKIMAISYYAVRDEEGDYKGVLEAVQDLTYYKDLLGKEEK</sequence>
<dbReference type="PANTHER" id="PTHR39966:SF3">
    <property type="entry name" value="DUF438 DOMAIN-CONTAINING PROTEIN"/>
    <property type="match status" value="1"/>
</dbReference>
<dbReference type="PANTHER" id="PTHR39966">
    <property type="entry name" value="BLL2471 PROTEIN-RELATED"/>
    <property type="match status" value="1"/>
</dbReference>
<protein>
    <submittedName>
        <fullName evidence="3">Family of uncharacterized function (DUF438)</fullName>
    </submittedName>
</protein>
<name>A0A8H2M755_9FIRM</name>
<dbReference type="EMBL" id="CAACYI010000001">
    <property type="protein sequence ID" value="VFB16503.1"/>
    <property type="molecule type" value="Genomic_DNA"/>
</dbReference>
<evidence type="ECO:0000313" key="4">
    <source>
        <dbReference type="Proteomes" id="UP000377798"/>
    </source>
</evidence>
<evidence type="ECO:0000259" key="1">
    <source>
        <dbReference type="Pfam" id="PF04282"/>
    </source>
</evidence>
<dbReference type="RefSeq" id="WP_131749120.1">
    <property type="nucleotide sequence ID" value="NZ_CAACYI010000001.1"/>
</dbReference>
<dbReference type="SUPFAM" id="SSF140683">
    <property type="entry name" value="SP0561-like"/>
    <property type="match status" value="1"/>
</dbReference>
<dbReference type="InterPro" id="IPR007380">
    <property type="entry name" value="DUF438"/>
</dbReference>
<proteinExistence type="predicted"/>
<dbReference type="AlphaFoldDB" id="A0A8H2M755"/>
<reference evidence="3 4" key="1">
    <citation type="submission" date="2019-02" db="EMBL/GenBank/DDBJ databases">
        <authorList>
            <consortium name="Pathogen Informatics"/>
        </authorList>
    </citation>
    <scope>NUCLEOTIDE SEQUENCE [LARGE SCALE GENOMIC DNA]</scope>
    <source>
        <strain evidence="3 4">3012STDY7089603</strain>
    </source>
</reference>
<dbReference type="GO" id="GO:0005886">
    <property type="term" value="C:plasma membrane"/>
    <property type="evidence" value="ECO:0007669"/>
    <property type="project" value="TreeGrafter"/>
</dbReference>
<dbReference type="Pfam" id="PF08984">
    <property type="entry name" value="DUF1858"/>
    <property type="match status" value="1"/>
</dbReference>
<dbReference type="Gene3D" id="3.30.450.20">
    <property type="entry name" value="PAS domain"/>
    <property type="match status" value="1"/>
</dbReference>
<dbReference type="Pfam" id="PF04282">
    <property type="entry name" value="DUF438"/>
    <property type="match status" value="1"/>
</dbReference>
<dbReference type="Pfam" id="PF13596">
    <property type="entry name" value="PAS_10"/>
    <property type="match status" value="1"/>
</dbReference>
<dbReference type="InterPro" id="IPR038062">
    <property type="entry name" value="ScdA-like_N_sf"/>
</dbReference>